<organism evidence="1 2">
    <name type="scientific">Araneus ventricosus</name>
    <name type="common">Orbweaver spider</name>
    <name type="synonym">Epeira ventricosa</name>
    <dbReference type="NCBI Taxonomy" id="182803"/>
    <lineage>
        <taxon>Eukaryota</taxon>
        <taxon>Metazoa</taxon>
        <taxon>Ecdysozoa</taxon>
        <taxon>Arthropoda</taxon>
        <taxon>Chelicerata</taxon>
        <taxon>Arachnida</taxon>
        <taxon>Araneae</taxon>
        <taxon>Araneomorphae</taxon>
        <taxon>Entelegynae</taxon>
        <taxon>Araneoidea</taxon>
        <taxon>Araneidae</taxon>
        <taxon>Araneus</taxon>
    </lineage>
</organism>
<gene>
    <name evidence="1" type="ORF">AVEN_250298_1</name>
</gene>
<accession>A0A4Y2FI94</accession>
<evidence type="ECO:0000313" key="1">
    <source>
        <dbReference type="EMBL" id="GBM40971.1"/>
    </source>
</evidence>
<sequence>MEDGWIREEKSFKTNNEVILKPTNLDQYYDTVSEKLMSECEDFQEKESGWTLDEIIELEVTRLNQTSEFSLLSVLESASSFRSVLQSFRKYSERISLLFVLNDFAPFPSDFNIKRSVLK</sequence>
<reference evidence="1 2" key="1">
    <citation type="journal article" date="2019" name="Sci. Rep.">
        <title>Orb-weaving spider Araneus ventricosus genome elucidates the spidroin gene catalogue.</title>
        <authorList>
            <person name="Kono N."/>
            <person name="Nakamura H."/>
            <person name="Ohtoshi R."/>
            <person name="Moran D.A.P."/>
            <person name="Shinohara A."/>
            <person name="Yoshida Y."/>
            <person name="Fujiwara M."/>
            <person name="Mori M."/>
            <person name="Tomita M."/>
            <person name="Arakawa K."/>
        </authorList>
    </citation>
    <scope>NUCLEOTIDE SEQUENCE [LARGE SCALE GENOMIC DNA]</scope>
</reference>
<protein>
    <submittedName>
        <fullName evidence="1">Uncharacterized protein</fullName>
    </submittedName>
</protein>
<proteinExistence type="predicted"/>
<dbReference type="AlphaFoldDB" id="A0A4Y2FI94"/>
<name>A0A4Y2FI94_ARAVE</name>
<dbReference type="Proteomes" id="UP000499080">
    <property type="component" value="Unassembled WGS sequence"/>
</dbReference>
<dbReference type="EMBL" id="BGPR01000949">
    <property type="protein sequence ID" value="GBM40971.1"/>
    <property type="molecule type" value="Genomic_DNA"/>
</dbReference>
<keyword evidence="2" id="KW-1185">Reference proteome</keyword>
<comment type="caution">
    <text evidence="1">The sequence shown here is derived from an EMBL/GenBank/DDBJ whole genome shotgun (WGS) entry which is preliminary data.</text>
</comment>
<dbReference type="OrthoDB" id="2419425at2759"/>
<evidence type="ECO:0000313" key="2">
    <source>
        <dbReference type="Proteomes" id="UP000499080"/>
    </source>
</evidence>